<comment type="subcellular location">
    <subcellularLocation>
        <location evidence="1">Membrane</location>
        <topology evidence="1">Multi-pass membrane protein</topology>
    </subcellularLocation>
</comment>
<keyword evidence="3 7" id="KW-0812">Transmembrane</keyword>
<feature type="transmembrane region" description="Helical" evidence="7">
    <location>
        <begin position="48"/>
        <end position="64"/>
    </location>
</feature>
<feature type="transmembrane region" description="Helical" evidence="7">
    <location>
        <begin position="183"/>
        <end position="205"/>
    </location>
</feature>
<feature type="transmembrane region" description="Helical" evidence="7">
    <location>
        <begin position="533"/>
        <end position="552"/>
    </location>
</feature>
<dbReference type="EMBL" id="VRKQ01000008">
    <property type="protein sequence ID" value="TXG38752.1"/>
    <property type="molecule type" value="Genomic_DNA"/>
</dbReference>
<dbReference type="OrthoDB" id="9814523at2"/>
<dbReference type="NCBIfam" id="TIGR00813">
    <property type="entry name" value="sss"/>
    <property type="match status" value="1"/>
</dbReference>
<dbReference type="RefSeq" id="WP_147766220.1">
    <property type="nucleotide sequence ID" value="NZ_VRKQ01000008.1"/>
</dbReference>
<dbReference type="PROSITE" id="PS50283">
    <property type="entry name" value="NA_SOLUT_SYMP_3"/>
    <property type="match status" value="1"/>
</dbReference>
<protein>
    <submittedName>
        <fullName evidence="8">Sodium/solute symporter</fullName>
    </submittedName>
</protein>
<dbReference type="AlphaFoldDB" id="A0A5C7GKE8"/>
<feature type="transmembrane region" description="Helical" evidence="7">
    <location>
        <begin position="125"/>
        <end position="147"/>
    </location>
</feature>
<keyword evidence="5 7" id="KW-0472">Membrane</keyword>
<dbReference type="PANTHER" id="PTHR11819">
    <property type="entry name" value="SOLUTE CARRIER FAMILY 5"/>
    <property type="match status" value="1"/>
</dbReference>
<accession>A0A5C7GKE8</accession>
<feature type="transmembrane region" description="Helical" evidence="7">
    <location>
        <begin position="432"/>
        <end position="451"/>
    </location>
</feature>
<dbReference type="InterPro" id="IPR038377">
    <property type="entry name" value="Na/Glc_symporter_sf"/>
</dbReference>
<keyword evidence="9" id="KW-1185">Reference proteome</keyword>
<dbReference type="CDD" id="cd10325">
    <property type="entry name" value="SLC5sbd_vSGLT"/>
    <property type="match status" value="1"/>
</dbReference>
<feature type="transmembrane region" description="Helical" evidence="7">
    <location>
        <begin position="486"/>
        <end position="507"/>
    </location>
</feature>
<evidence type="ECO:0000256" key="5">
    <source>
        <dbReference type="ARBA" id="ARBA00023136"/>
    </source>
</evidence>
<comment type="similarity">
    <text evidence="2 6">Belongs to the sodium:solute symporter (SSF) (TC 2.A.21) family.</text>
</comment>
<evidence type="ECO:0000256" key="2">
    <source>
        <dbReference type="ARBA" id="ARBA00006434"/>
    </source>
</evidence>
<evidence type="ECO:0000256" key="6">
    <source>
        <dbReference type="RuleBase" id="RU362091"/>
    </source>
</evidence>
<comment type="caution">
    <text evidence="8">The sequence shown here is derived from an EMBL/GenBank/DDBJ whole genome shotgun (WGS) entry which is preliminary data.</text>
</comment>
<evidence type="ECO:0000313" key="9">
    <source>
        <dbReference type="Proteomes" id="UP000321080"/>
    </source>
</evidence>
<dbReference type="GO" id="GO:0005886">
    <property type="term" value="C:plasma membrane"/>
    <property type="evidence" value="ECO:0007669"/>
    <property type="project" value="TreeGrafter"/>
</dbReference>
<dbReference type="PANTHER" id="PTHR11819:SF195">
    <property type="entry name" value="SODIUM_GLUCOSE COTRANSPORTER 4"/>
    <property type="match status" value="1"/>
</dbReference>
<feature type="transmembrane region" description="Helical" evidence="7">
    <location>
        <begin position="290"/>
        <end position="315"/>
    </location>
</feature>
<evidence type="ECO:0000313" key="8">
    <source>
        <dbReference type="EMBL" id="TXG38752.1"/>
    </source>
</evidence>
<proteinExistence type="inferred from homology"/>
<dbReference type="Gene3D" id="1.20.1730.10">
    <property type="entry name" value="Sodium/glucose cotransporter"/>
    <property type="match status" value="1"/>
</dbReference>
<dbReference type="GO" id="GO:0005412">
    <property type="term" value="F:D-glucose:sodium symporter activity"/>
    <property type="evidence" value="ECO:0007669"/>
    <property type="project" value="TreeGrafter"/>
</dbReference>
<evidence type="ECO:0000256" key="1">
    <source>
        <dbReference type="ARBA" id="ARBA00004141"/>
    </source>
</evidence>
<feature type="transmembrane region" description="Helical" evidence="7">
    <location>
        <begin position="458"/>
        <end position="480"/>
    </location>
</feature>
<sequence>MTAGFETLDYVIFVAYAILILGVGLWVSRDKEGHQKNAEDYFLASKSLPWWAIGASLIAANISAEQFIGMSGSGFALGLAIASYEWMAALTLIIVGKYFLPIFIEKGLYTIPEFVEKRFSTNLKTILAVFWLGLYVFVNLTSVLYLGGLAIETIMGVDMMYAIIGLALFAAAYSLYGGLSAVAWTDVIQVVFLVLGGLVTTYLALNTVSGGEGVMAGFSKVWEAAPDKFHMVLEEFNGDGSANANYLDLPGVWVLVGGLWVANLYYWGFNQYIIQRTLAAKSLKESQKGILLAAFLKLVIPLIVVVPGIAAYVMVNDPEIMASLGEVGQLNIPSGEQADKAYPWLLQFLPTGLKGVAFAALAAAIVSSLASMLNSTSTIFTMDIYKQYFNKNANDKKTVNVGRMTAAVALVIAVLVAPLLDGLDQAFQYIQEYTGLVSPGILAVFLLGLFWKKTSNKGAIWGAVLSIPIALALKLLPIYVESFDFLAPWMHQMGLATLLSMVVIAIISNSENKGADDVKGIPLTKELFKTTPLFNIGSFAVMIILAVLYAIFW</sequence>
<gene>
    <name evidence="8" type="ORF">FUA22_02380</name>
</gene>
<name>A0A5C7GKE8_9FLAO</name>
<keyword evidence="4 7" id="KW-1133">Transmembrane helix</keyword>
<reference evidence="8 9" key="1">
    <citation type="submission" date="2019-08" db="EMBL/GenBank/DDBJ databases">
        <title>Seonamhaeicola sediminis sp. nov., isolated from marine sediment.</title>
        <authorList>
            <person name="Cao W.R."/>
        </authorList>
    </citation>
    <scope>NUCLEOTIDE SEQUENCE [LARGE SCALE GENOMIC DNA]</scope>
    <source>
        <strain evidence="8 9">1505</strain>
    </source>
</reference>
<evidence type="ECO:0000256" key="3">
    <source>
        <dbReference type="ARBA" id="ARBA00022692"/>
    </source>
</evidence>
<dbReference type="Proteomes" id="UP000321080">
    <property type="component" value="Unassembled WGS sequence"/>
</dbReference>
<feature type="transmembrane region" description="Helical" evidence="7">
    <location>
        <begin position="251"/>
        <end position="269"/>
    </location>
</feature>
<evidence type="ECO:0000256" key="4">
    <source>
        <dbReference type="ARBA" id="ARBA00022989"/>
    </source>
</evidence>
<feature type="transmembrane region" description="Helical" evidence="7">
    <location>
        <begin position="356"/>
        <end position="380"/>
    </location>
</feature>
<feature type="transmembrane region" description="Helical" evidence="7">
    <location>
        <begin position="401"/>
        <end position="420"/>
    </location>
</feature>
<feature type="transmembrane region" description="Helical" evidence="7">
    <location>
        <begin position="84"/>
        <end position="104"/>
    </location>
</feature>
<organism evidence="8 9">
    <name type="scientific">Seonamhaeicola maritimus</name>
    <dbReference type="NCBI Taxonomy" id="2591822"/>
    <lineage>
        <taxon>Bacteria</taxon>
        <taxon>Pseudomonadati</taxon>
        <taxon>Bacteroidota</taxon>
        <taxon>Flavobacteriia</taxon>
        <taxon>Flavobacteriales</taxon>
        <taxon>Flavobacteriaceae</taxon>
    </lineage>
</organism>
<evidence type="ECO:0000256" key="7">
    <source>
        <dbReference type="SAM" id="Phobius"/>
    </source>
</evidence>
<dbReference type="Pfam" id="PF00474">
    <property type="entry name" value="SSF"/>
    <property type="match status" value="1"/>
</dbReference>
<feature type="transmembrane region" description="Helical" evidence="7">
    <location>
        <begin position="159"/>
        <end position="176"/>
    </location>
</feature>
<dbReference type="InterPro" id="IPR001734">
    <property type="entry name" value="Na/solute_symporter"/>
</dbReference>
<feature type="transmembrane region" description="Helical" evidence="7">
    <location>
        <begin position="7"/>
        <end position="27"/>
    </location>
</feature>